<feature type="compositionally biased region" description="Polar residues" evidence="1">
    <location>
        <begin position="1127"/>
        <end position="1153"/>
    </location>
</feature>
<feature type="compositionally biased region" description="Low complexity" evidence="1">
    <location>
        <begin position="17"/>
        <end position="26"/>
    </location>
</feature>
<reference evidence="3" key="1">
    <citation type="submission" date="2015-09" db="EMBL/GenBank/DDBJ databases">
        <authorList>
            <consortium name="Pathogen Informatics"/>
        </authorList>
    </citation>
    <scope>NUCLEOTIDE SEQUENCE [LARGE SCALE GENOMIC DNA]</scope>
    <source>
        <strain evidence="3">Lake Konstanz</strain>
    </source>
</reference>
<feature type="region of interest" description="Disordered" evidence="1">
    <location>
        <begin position="1115"/>
        <end position="1225"/>
    </location>
</feature>
<feature type="compositionally biased region" description="Low complexity" evidence="1">
    <location>
        <begin position="1211"/>
        <end position="1224"/>
    </location>
</feature>
<dbReference type="Proteomes" id="UP000051952">
    <property type="component" value="Unassembled WGS sequence"/>
</dbReference>
<feature type="region of interest" description="Disordered" evidence="1">
    <location>
        <begin position="955"/>
        <end position="976"/>
    </location>
</feature>
<dbReference type="OrthoDB" id="249854at2759"/>
<organism evidence="2 3">
    <name type="scientific">Bodo saltans</name>
    <name type="common">Flagellated protozoan</name>
    <dbReference type="NCBI Taxonomy" id="75058"/>
    <lineage>
        <taxon>Eukaryota</taxon>
        <taxon>Discoba</taxon>
        <taxon>Euglenozoa</taxon>
        <taxon>Kinetoplastea</taxon>
        <taxon>Metakinetoplastina</taxon>
        <taxon>Eubodonida</taxon>
        <taxon>Bodonidae</taxon>
        <taxon>Bodo</taxon>
    </lineage>
</organism>
<protein>
    <submittedName>
        <fullName evidence="2">Uncharacterized protein</fullName>
    </submittedName>
</protein>
<feature type="region of interest" description="Disordered" evidence="1">
    <location>
        <begin position="1039"/>
        <end position="1068"/>
    </location>
</feature>
<name>A0A0S4IYB1_BODSA</name>
<feature type="region of interest" description="Disordered" evidence="1">
    <location>
        <begin position="995"/>
        <end position="1021"/>
    </location>
</feature>
<feature type="compositionally biased region" description="Polar residues" evidence="1">
    <location>
        <begin position="1160"/>
        <end position="1172"/>
    </location>
</feature>
<proteinExistence type="predicted"/>
<dbReference type="VEuPathDB" id="TriTrypDB:BSAL_71780"/>
<feature type="region of interest" description="Disordered" evidence="1">
    <location>
        <begin position="9"/>
        <end position="28"/>
    </location>
</feature>
<dbReference type="EMBL" id="CYKH01000567">
    <property type="protein sequence ID" value="CUG06154.1"/>
    <property type="molecule type" value="Genomic_DNA"/>
</dbReference>
<evidence type="ECO:0000313" key="2">
    <source>
        <dbReference type="EMBL" id="CUG06154.1"/>
    </source>
</evidence>
<feature type="region of interest" description="Disordered" evidence="1">
    <location>
        <begin position="1383"/>
        <end position="1418"/>
    </location>
</feature>
<gene>
    <name evidence="2" type="ORF">BSAL_71780</name>
</gene>
<feature type="compositionally biased region" description="Basic and acidic residues" evidence="1">
    <location>
        <begin position="1392"/>
        <end position="1418"/>
    </location>
</feature>
<evidence type="ECO:0000313" key="3">
    <source>
        <dbReference type="Proteomes" id="UP000051952"/>
    </source>
</evidence>
<evidence type="ECO:0000256" key="1">
    <source>
        <dbReference type="SAM" id="MobiDB-lite"/>
    </source>
</evidence>
<sequence length="1586" mass="175925">MVGDLFASYQQSGRRGGSSAAVNRGGDSSPELTLFKSVVTQVSTNIASSIQTPSSMRVLASYFTRKTPEIDGRPFCVALADCTFLYHLQMSRVPKPDVDIYAQLVCDVIAQLSSNEQQVQPFMTFVVRDRILGMRSDTSTKAHFVVLLPPSMFHAWDHLVSTLISHNVIPEQWVTHFHAQLGILSKSASPMVSQRAMAALVRTSLNVSFMEQVQELKAVLKAKKNTLRIDFIFTCYERLKRICPDTERATLELRGLAIHCSEIFLKFRSPIRRDYVERFLYPALCSEDMQQYVAIPQTLHHLTRRLLRQCVPNMSTTNAFYMSICALIHREMNNEVDASLEMLRLMRCQMPHAAYFLGTLAIDPNMSLNTFGKAMLVLARAAGFTLKGWSADGDQVAQNMNNNLMDVYNVLFTLREVVRYCSCGSTKRTEDMLKASRVALPEKSIDALGRLTEAFDGNYTVVLEPSLLCAELGMVVHDVNIDEAVDASILHLTEASQFCTHCAAPNSSATVCPVQGIPHLETAVAARRLLSTIAECAGSKVLEKKLIALFRESNAQHNAALHQLTFHILKHAGQHRVSLFRALEPYIRNTLLTILAADQNTRDDDNSGTLSLMKANIMHLNVKLSILMSSVIDPTYVKAVLKTFADMQLRSNHDSLVQWYLCNYLLRNGRANVELMPIDPHACNFGSEFPACAPANHVAAENGQMLLELLDRALHSSSEMAKLRGCTVCRLVQDFCPQTANIVTQLLGSCGFIPVGMSELHRYAIPVGAESTFWVFVHKQMKSCAPTRAALLATLARSIAMRFRLQSPAEAVAVEGGESTGHVFAVMMYEALRRNADLASKVMSTMSSWMSKPRKDMSAGKFTTLVYCCIQLATAVMLRHDFTDEMEAATEPPSERALFERAIRDTTSVINSQLPRVEKLIPNVAENPAFTFLLKKIHLRARLLISEVEQRPVRPSPFDDEVNEAARRSTGEPLANTVDIRDLQNEDDNDFFQAGGDDFGGEGSWENNDGDNGAMDHASDYDDDIQYRPKQTNRVYAHEDISGLSGDEGNAGDNSDGGAHRRFPHNSARAAMTTTTFSASKNDSYQQQQRPNHYNQRPQQLPQGILVNRSAASSIGPSVSMRPAAPQATSRATSVARSTQTAREIGTNTSLSSGEDEPVQQVNMPTTTTGDMPSSAKRRGQYFFKNTPHHPTATRQQQQHQQSYPDEQMPAARSRSGVSSGASSNFLRRAPAEQEVHQGFVGMQPHQVFAVHPQHAAMLLHQQQLTPHPGYALSSEAAMQMFALQGGADSLLEDIGGSTGVAMRRTQQFLAEQQASQFIPAVGHNNMPTTTNRYHSAHQTYVPPPQHAMAHITMEPRINNYGEPHSSRAPLPQSSVITHVTMQEVQSRPTSRPRDDSTHYAHDVHDDSAHKRRRLDSQHHDPLMQQYPQQQQQHLVSSHNMVRQQGPVMSAQDAQRLIELQFGRQPSSTHTGEELMIGNGGAHVNEDEGERFRATPHPNQIGFDLTTPHASRMIPQGLVEQQAASTLRDIAAAQSSANVVMGGSSAKRRFTSQTFEGSENESQWYTVNGAPLPTYVTDSRYNMENF</sequence>
<accession>A0A0S4IYB1</accession>
<keyword evidence="3" id="KW-1185">Reference proteome</keyword>